<proteinExistence type="predicted"/>
<comment type="caution">
    <text evidence="1">The sequence shown here is derived from an EMBL/GenBank/DDBJ whole genome shotgun (WGS) entry which is preliminary data.</text>
</comment>
<accession>A0A0K9Q209</accession>
<evidence type="ECO:0000313" key="1">
    <source>
        <dbReference type="EMBL" id="KMZ74490.1"/>
    </source>
</evidence>
<dbReference type="Proteomes" id="UP000036987">
    <property type="component" value="Unassembled WGS sequence"/>
</dbReference>
<evidence type="ECO:0000313" key="2">
    <source>
        <dbReference type="Proteomes" id="UP000036987"/>
    </source>
</evidence>
<sequence length="113" mass="11644">MDGITASEVAGLGVGAILFCVTVAAPKVDAFISASQRRSLGMCKKCGNLRVIACSGCQGVGFTKNGGPFSFIPTDDFSFGDGNGNAPVRSKPCTNCNTKGRINCPECHGKPQI</sequence>
<dbReference type="OrthoDB" id="566409at2759"/>
<name>A0A0K9Q209_ZOSMR</name>
<dbReference type="AlphaFoldDB" id="A0A0K9Q209"/>
<dbReference type="OMA" id="MFEHITA"/>
<dbReference type="PANTHER" id="PTHR37760">
    <property type="entry name" value="CHAPERONE"/>
    <property type="match status" value="1"/>
</dbReference>
<dbReference type="EMBL" id="LFYR01000304">
    <property type="protein sequence ID" value="KMZ74490.1"/>
    <property type="molecule type" value="Genomic_DNA"/>
</dbReference>
<protein>
    <submittedName>
        <fullName evidence="1">Uncharacterized protein</fullName>
    </submittedName>
</protein>
<dbReference type="PANTHER" id="PTHR37760:SF1">
    <property type="entry name" value="CHAPERONE"/>
    <property type="match status" value="1"/>
</dbReference>
<organism evidence="1 2">
    <name type="scientific">Zostera marina</name>
    <name type="common">Eelgrass</name>
    <dbReference type="NCBI Taxonomy" id="29655"/>
    <lineage>
        <taxon>Eukaryota</taxon>
        <taxon>Viridiplantae</taxon>
        <taxon>Streptophyta</taxon>
        <taxon>Embryophyta</taxon>
        <taxon>Tracheophyta</taxon>
        <taxon>Spermatophyta</taxon>
        <taxon>Magnoliopsida</taxon>
        <taxon>Liliopsida</taxon>
        <taxon>Zosteraceae</taxon>
        <taxon>Zostera</taxon>
    </lineage>
</organism>
<keyword evidence="2" id="KW-1185">Reference proteome</keyword>
<gene>
    <name evidence="1" type="ORF">ZOSMA_127G00100</name>
</gene>
<reference evidence="2" key="1">
    <citation type="journal article" date="2016" name="Nature">
        <title>The genome of the seagrass Zostera marina reveals angiosperm adaptation to the sea.</title>
        <authorList>
            <person name="Olsen J.L."/>
            <person name="Rouze P."/>
            <person name="Verhelst B."/>
            <person name="Lin Y.-C."/>
            <person name="Bayer T."/>
            <person name="Collen J."/>
            <person name="Dattolo E."/>
            <person name="De Paoli E."/>
            <person name="Dittami S."/>
            <person name="Maumus F."/>
            <person name="Michel G."/>
            <person name="Kersting A."/>
            <person name="Lauritano C."/>
            <person name="Lohaus R."/>
            <person name="Toepel M."/>
            <person name="Tonon T."/>
            <person name="Vanneste K."/>
            <person name="Amirebrahimi M."/>
            <person name="Brakel J."/>
            <person name="Bostroem C."/>
            <person name="Chovatia M."/>
            <person name="Grimwood J."/>
            <person name="Jenkins J.W."/>
            <person name="Jueterbock A."/>
            <person name="Mraz A."/>
            <person name="Stam W.T."/>
            <person name="Tice H."/>
            <person name="Bornberg-Bauer E."/>
            <person name="Green P.J."/>
            <person name="Pearson G.A."/>
            <person name="Procaccini G."/>
            <person name="Duarte C.M."/>
            <person name="Schmutz J."/>
            <person name="Reusch T.B.H."/>
            <person name="Van de Peer Y."/>
        </authorList>
    </citation>
    <scope>NUCLEOTIDE SEQUENCE [LARGE SCALE GENOMIC DNA]</scope>
    <source>
        <strain evidence="2">cv. Finnish</strain>
    </source>
</reference>